<accession>A0A1I0ABX6</accession>
<proteinExistence type="predicted"/>
<evidence type="ECO:0000313" key="2">
    <source>
        <dbReference type="Proteomes" id="UP000243338"/>
    </source>
</evidence>
<reference evidence="2" key="1">
    <citation type="submission" date="2016-10" db="EMBL/GenBank/DDBJ databases">
        <authorList>
            <person name="Varghese N."/>
            <person name="Submissions S."/>
        </authorList>
    </citation>
    <scope>NUCLEOTIDE SEQUENCE [LARGE SCALE GENOMIC DNA]</scope>
    <source>
        <strain evidence="2">SLH 33</strain>
    </source>
</reference>
<dbReference type="AlphaFoldDB" id="A0A1I0ABX6"/>
<dbReference type="RefSeq" id="WP_091690025.1">
    <property type="nucleotide sequence ID" value="NZ_CAAGSJ010000002.1"/>
</dbReference>
<dbReference type="OrthoDB" id="256755at2157"/>
<gene>
    <name evidence="1" type="ORF">SAMN04488587_1534</name>
</gene>
<dbReference type="STRING" id="1353158.SAMN04488587_1534"/>
<evidence type="ECO:0008006" key="3">
    <source>
        <dbReference type="Google" id="ProtNLM"/>
    </source>
</evidence>
<dbReference type="Proteomes" id="UP000243338">
    <property type="component" value="Unassembled WGS sequence"/>
</dbReference>
<keyword evidence="2" id="KW-1185">Reference proteome</keyword>
<name>A0A1I0ABX6_9EURY</name>
<dbReference type="EMBL" id="FOHQ01000004">
    <property type="protein sequence ID" value="SES91243.1"/>
    <property type="molecule type" value="Genomic_DNA"/>
</dbReference>
<organism evidence="1 2">
    <name type="scientific">Methanococcoides vulcani</name>
    <dbReference type="NCBI Taxonomy" id="1353158"/>
    <lineage>
        <taxon>Archaea</taxon>
        <taxon>Methanobacteriati</taxon>
        <taxon>Methanobacteriota</taxon>
        <taxon>Stenosarchaea group</taxon>
        <taxon>Methanomicrobia</taxon>
        <taxon>Methanosarcinales</taxon>
        <taxon>Methanosarcinaceae</taxon>
        <taxon>Methanococcoides</taxon>
    </lineage>
</organism>
<protein>
    <recommendedName>
        <fullName evidence="3">DUF1998 domain-containing protein</fullName>
    </recommendedName>
</protein>
<sequence length="640" mass="73486">MKNKYIHDIAESSCFFQGHKGQFFSRKYGQYLSFEVSLNFYDFVNDFNSERYKPIFSKLINKKISQRKADGGMFHEIIPDDLIIKKIKLVDDVDEEGASGVFKISPSSAICKKDGCYQYFEMNKGRTCGHKNNDPWEQFTFLAFCDECGRLLPLHYMTNIKDDCKKCGGKGTLLKLGWKGKDKIGSYKVQCTKCHDEQGLYFYKCDHTIRKTGEVLSTKKPKQFRGVPARSGAIVHPYVISIPDLSKKSNTDKKSNTNDILLSEAFNYFFSSLKEESKLSLPEFKSALSNEEEFWNMSKIKEIFEDVCDDLDLNLKIEEHNQLHHNPFLTFVQRVLKESKSRIDDGADEVKIKNRYGIIYIEKVLESVQNIHFSENDLQCSNLLYSVDRSKKEEPSCKPDDFSTWLNKFGLYKIVHFSDIKIIQALLGIIEGSTRRDPVLFRTIETGASNKQKPTVFARDFITEGVLFQLDFDRILQWLHANKEQIGSTCDIQVPKGVDAYTHFRNTVLNDDKCKEAVNTLLHTYSHMLIQQSTIDTGLDISSLSEIICPYTSSIFIYSTNSINIGGLEFTYEYHLEDWFSRVKELAEDCPQDPACMYDEGGACNSCSYIPEFVCYNFNQGLDRSTLVGNSERFGKGYLL</sequence>
<evidence type="ECO:0000313" key="1">
    <source>
        <dbReference type="EMBL" id="SES91243.1"/>
    </source>
</evidence>